<evidence type="ECO:0000313" key="5">
    <source>
        <dbReference type="EMBL" id="GFP92355.1"/>
    </source>
</evidence>
<accession>A0A830CB38</accession>
<sequence>MIFFPRFPCLLVLASELDPSAYPNSVIEKDTKNENPFEEINLENNPDFSFLKKQQLQLEKLQELVQNLTKLVARLESQFTESPVKVKTLPLSPPPDDAIKTVEKVKEEKDFCSKEDDVLPVEGLIKNGPKASKGTVLKYNTFWPEKFHFVSAVKLRSSPTCLNVLPYRDHEGLSKYFAVGDDKGKLYIFLKTGDVSLEIDLFSGPDESSPITAIASLLSVFKNETLVVTGHENGVVVIHRVWDTLTGDEWNSLRVERIGRFDTPGGSRVNILEAHHVGRKRYILATDDIGNIRVLGEDGKLHGSVTPSRRPIAFLKQRLLFLTETGAGSLDLRTMKLKETECEGLNHTFANNYVFDAVDRTKAYGLTSEGDLVHTLLLGDVMNFKCRVRFKRKLDLDQPITALQAIRGYLLLASKEKVFVYNVSTQHYVRASGLRLLFTAGLDEITSSFLNQQQTVDPNVDEETGLSEPLIAGDYEKDVVLSLGNGYVALYRSNLPVLKNEFNSILWTSPVLFFIIFLFVAWHFFANKKDALTSWGPDDPFTASATGGASLGSGAGERPSYSESSRNSEIMDLRGSSGLRGSSRYISPPQYAGGPGNPYRAGNELDSRPGHADTRYRTNAELKYRGSHVEGVGVTRRRDALFVNSQLVDDGH</sequence>
<dbReference type="InterPro" id="IPR036322">
    <property type="entry name" value="WD40_repeat_dom_sf"/>
</dbReference>
<dbReference type="EMBL" id="BMAC01000277">
    <property type="protein sequence ID" value="GFP92355.1"/>
    <property type="molecule type" value="Genomic_DNA"/>
</dbReference>
<name>A0A830CB38_9LAMI</name>
<feature type="compositionally biased region" description="Basic and acidic residues" evidence="2">
    <location>
        <begin position="603"/>
        <end position="612"/>
    </location>
</feature>
<keyword evidence="3" id="KW-1133">Transmembrane helix</keyword>
<feature type="transmembrane region" description="Helical" evidence="3">
    <location>
        <begin position="505"/>
        <end position="525"/>
    </location>
</feature>
<evidence type="ECO:0000256" key="1">
    <source>
        <dbReference type="SAM" id="Coils"/>
    </source>
</evidence>
<reference evidence="5" key="1">
    <citation type="submission" date="2020-07" db="EMBL/GenBank/DDBJ databases">
        <title>Ethylene signaling mediates host invasion by parasitic plants.</title>
        <authorList>
            <person name="Yoshida S."/>
        </authorList>
    </citation>
    <scope>NUCLEOTIDE SEQUENCE</scope>
    <source>
        <strain evidence="5">Okayama</strain>
    </source>
</reference>
<keyword evidence="3" id="KW-0472">Membrane</keyword>
<feature type="signal peptide" evidence="4">
    <location>
        <begin position="1"/>
        <end position="23"/>
    </location>
</feature>
<dbReference type="AlphaFoldDB" id="A0A830CB38"/>
<dbReference type="SUPFAM" id="SSF50978">
    <property type="entry name" value="WD40 repeat-like"/>
    <property type="match status" value="1"/>
</dbReference>
<dbReference type="OrthoDB" id="2018951at2759"/>
<feature type="coiled-coil region" evidence="1">
    <location>
        <begin position="51"/>
        <end position="78"/>
    </location>
</feature>
<evidence type="ECO:0000256" key="3">
    <source>
        <dbReference type="SAM" id="Phobius"/>
    </source>
</evidence>
<dbReference type="Proteomes" id="UP000653305">
    <property type="component" value="Unassembled WGS sequence"/>
</dbReference>
<gene>
    <name evidence="5" type="ORF">PHJA_001379600</name>
</gene>
<evidence type="ECO:0000256" key="2">
    <source>
        <dbReference type="SAM" id="MobiDB-lite"/>
    </source>
</evidence>
<keyword evidence="1" id="KW-0175">Coiled coil</keyword>
<comment type="caution">
    <text evidence="5">The sequence shown here is derived from an EMBL/GenBank/DDBJ whole genome shotgun (WGS) entry which is preliminary data.</text>
</comment>
<keyword evidence="3" id="KW-0812">Transmembrane</keyword>
<evidence type="ECO:0000313" key="6">
    <source>
        <dbReference type="Proteomes" id="UP000653305"/>
    </source>
</evidence>
<organism evidence="5 6">
    <name type="scientific">Phtheirospermum japonicum</name>
    <dbReference type="NCBI Taxonomy" id="374723"/>
    <lineage>
        <taxon>Eukaryota</taxon>
        <taxon>Viridiplantae</taxon>
        <taxon>Streptophyta</taxon>
        <taxon>Embryophyta</taxon>
        <taxon>Tracheophyta</taxon>
        <taxon>Spermatophyta</taxon>
        <taxon>Magnoliopsida</taxon>
        <taxon>eudicotyledons</taxon>
        <taxon>Gunneridae</taxon>
        <taxon>Pentapetalae</taxon>
        <taxon>asterids</taxon>
        <taxon>lamiids</taxon>
        <taxon>Lamiales</taxon>
        <taxon>Orobanchaceae</taxon>
        <taxon>Orobanchaceae incertae sedis</taxon>
        <taxon>Phtheirospermum</taxon>
    </lineage>
</organism>
<keyword evidence="6" id="KW-1185">Reference proteome</keyword>
<feature type="compositionally biased region" description="Low complexity" evidence="2">
    <location>
        <begin position="573"/>
        <end position="584"/>
    </location>
</feature>
<keyword evidence="4" id="KW-0732">Signal</keyword>
<dbReference type="InterPro" id="IPR045288">
    <property type="entry name" value="At1g75140-like"/>
</dbReference>
<protein>
    <submittedName>
        <fullName evidence="5">Uncharacterized membrane protein at1g75140</fullName>
    </submittedName>
</protein>
<feature type="region of interest" description="Disordered" evidence="2">
    <location>
        <begin position="546"/>
        <end position="612"/>
    </location>
</feature>
<proteinExistence type="predicted"/>
<dbReference type="PANTHER" id="PTHR35464:SF1">
    <property type="entry name" value="OS06G0115200 PROTEIN"/>
    <property type="match status" value="1"/>
</dbReference>
<feature type="chain" id="PRO_5032921837" evidence="4">
    <location>
        <begin position="24"/>
        <end position="652"/>
    </location>
</feature>
<dbReference type="PANTHER" id="PTHR35464">
    <property type="entry name" value="OS06G0115200 PROTEIN"/>
    <property type="match status" value="1"/>
</dbReference>
<evidence type="ECO:0000256" key="4">
    <source>
        <dbReference type="SAM" id="SignalP"/>
    </source>
</evidence>